<dbReference type="Proteomes" id="UP000824037">
    <property type="component" value="Unassembled WGS sequence"/>
</dbReference>
<evidence type="ECO:0000313" key="3">
    <source>
        <dbReference type="Proteomes" id="UP000824037"/>
    </source>
</evidence>
<name>A0A9D2EBK7_9MICO</name>
<evidence type="ECO:0000256" key="1">
    <source>
        <dbReference type="SAM" id="Phobius"/>
    </source>
</evidence>
<dbReference type="EMBL" id="DXBY01000021">
    <property type="protein sequence ID" value="HIZ34331.1"/>
    <property type="molecule type" value="Genomic_DNA"/>
</dbReference>
<accession>A0A9D2EBK7</accession>
<comment type="caution">
    <text evidence="2">The sequence shown here is derived from an EMBL/GenBank/DDBJ whole genome shotgun (WGS) entry which is preliminary data.</text>
</comment>
<keyword evidence="1" id="KW-1133">Transmembrane helix</keyword>
<organism evidence="2 3">
    <name type="scientific">Candidatus Ruania gallistercoris</name>
    <dbReference type="NCBI Taxonomy" id="2838746"/>
    <lineage>
        <taxon>Bacteria</taxon>
        <taxon>Bacillati</taxon>
        <taxon>Actinomycetota</taxon>
        <taxon>Actinomycetes</taxon>
        <taxon>Micrococcales</taxon>
        <taxon>Ruaniaceae</taxon>
        <taxon>Ruania</taxon>
    </lineage>
</organism>
<keyword evidence="1" id="KW-0812">Transmembrane</keyword>
<reference evidence="2" key="1">
    <citation type="journal article" date="2021" name="PeerJ">
        <title>Extensive microbial diversity within the chicken gut microbiome revealed by metagenomics and culture.</title>
        <authorList>
            <person name="Gilroy R."/>
            <person name="Ravi A."/>
            <person name="Getino M."/>
            <person name="Pursley I."/>
            <person name="Horton D.L."/>
            <person name="Alikhan N.F."/>
            <person name="Baker D."/>
            <person name="Gharbi K."/>
            <person name="Hall N."/>
            <person name="Watson M."/>
            <person name="Adriaenssens E.M."/>
            <person name="Foster-Nyarko E."/>
            <person name="Jarju S."/>
            <person name="Secka A."/>
            <person name="Antonio M."/>
            <person name="Oren A."/>
            <person name="Chaudhuri R.R."/>
            <person name="La Ragione R."/>
            <person name="Hildebrand F."/>
            <person name="Pallen M.J."/>
        </authorList>
    </citation>
    <scope>NUCLEOTIDE SEQUENCE</scope>
    <source>
        <strain evidence="2">ChiGjej4B4-7305</strain>
    </source>
</reference>
<feature type="transmembrane region" description="Helical" evidence="1">
    <location>
        <begin position="80"/>
        <end position="106"/>
    </location>
</feature>
<reference evidence="2" key="2">
    <citation type="submission" date="2021-04" db="EMBL/GenBank/DDBJ databases">
        <authorList>
            <person name="Gilroy R."/>
        </authorList>
    </citation>
    <scope>NUCLEOTIDE SEQUENCE</scope>
    <source>
        <strain evidence="2">ChiGjej4B4-7305</strain>
    </source>
</reference>
<sequence>MVGRTRARVRALARPHSGAALALVGLTWSALTVLMSTVLRPADCVDAVGITGFVARNLAQMRMVAECPTGTLGYGPHTMAAVGAASALLASLVIVHAAAGVLAYWLGRAAGATRAVIATLSRPLPQLLRRWTTRARASLPDWRGTAVVPDFPHHPMWRRGPPQPA</sequence>
<dbReference type="AlphaFoldDB" id="A0A9D2EBK7"/>
<evidence type="ECO:0000313" key="2">
    <source>
        <dbReference type="EMBL" id="HIZ34331.1"/>
    </source>
</evidence>
<proteinExistence type="predicted"/>
<protein>
    <submittedName>
        <fullName evidence="2">Uncharacterized protein</fullName>
    </submittedName>
</protein>
<keyword evidence="1" id="KW-0472">Membrane</keyword>
<gene>
    <name evidence="2" type="ORF">H9815_01025</name>
</gene>
<feature type="transmembrane region" description="Helical" evidence="1">
    <location>
        <begin position="20"/>
        <end position="39"/>
    </location>
</feature>